<gene>
    <name evidence="1" type="ORF">MVEN_02303600</name>
</gene>
<keyword evidence="2" id="KW-1185">Reference proteome</keyword>
<accession>A0A8H6X3W3</accession>
<comment type="caution">
    <text evidence="1">The sequence shown here is derived from an EMBL/GenBank/DDBJ whole genome shotgun (WGS) entry which is preliminary data.</text>
</comment>
<evidence type="ECO:0000313" key="1">
    <source>
        <dbReference type="EMBL" id="KAF7333990.1"/>
    </source>
</evidence>
<dbReference type="EMBL" id="JACAZI010000027">
    <property type="protein sequence ID" value="KAF7333990.1"/>
    <property type="molecule type" value="Genomic_DNA"/>
</dbReference>
<organism evidence="1 2">
    <name type="scientific">Mycena venus</name>
    <dbReference type="NCBI Taxonomy" id="2733690"/>
    <lineage>
        <taxon>Eukaryota</taxon>
        <taxon>Fungi</taxon>
        <taxon>Dikarya</taxon>
        <taxon>Basidiomycota</taxon>
        <taxon>Agaricomycotina</taxon>
        <taxon>Agaricomycetes</taxon>
        <taxon>Agaricomycetidae</taxon>
        <taxon>Agaricales</taxon>
        <taxon>Marasmiineae</taxon>
        <taxon>Mycenaceae</taxon>
        <taxon>Mycena</taxon>
    </lineage>
</organism>
<evidence type="ECO:0000313" key="2">
    <source>
        <dbReference type="Proteomes" id="UP000620124"/>
    </source>
</evidence>
<protein>
    <submittedName>
        <fullName evidence="1">Phosphoesterase-domain-containing protein</fullName>
    </submittedName>
</protein>
<reference evidence="1" key="1">
    <citation type="submission" date="2020-05" db="EMBL/GenBank/DDBJ databases">
        <title>Mycena genomes resolve the evolution of fungal bioluminescence.</title>
        <authorList>
            <person name="Tsai I.J."/>
        </authorList>
    </citation>
    <scope>NUCLEOTIDE SEQUENCE</scope>
    <source>
        <strain evidence="1">CCC161011</strain>
    </source>
</reference>
<proteinExistence type="predicted"/>
<dbReference type="Proteomes" id="UP000620124">
    <property type="component" value="Unassembled WGS sequence"/>
</dbReference>
<name>A0A8H6X3W3_9AGAR</name>
<dbReference type="AlphaFoldDB" id="A0A8H6X3W3"/>
<sequence length="287" mass="32208">MVTHPTVRPEPLQTRTHSVSLLSVCSALSFFCQRRPRHHHRLRRLPRALLLPLLTDLRINDRETPIPLTFNQNTMYALLLRTFLPRSFLHSLPPYLPHCRPFLRMYLRSDAGGVVPLKFRGTTNDTLYTRYSSLGTVQTNWDLKLKSLRRQNSVSAYKNVKVPSMDVPQCKLNCNLTGVAPGGVVGGFVAFHARVFCPLSPVFTPFPAAVNVVPPAARPQHVPHVHDPVLTHDNAAANQNDAMVDEPGDDKRPLVALLPTSFDSITRKTKCSLVQVPFELHPIRPMA</sequence>